<evidence type="ECO:0000313" key="2">
    <source>
        <dbReference type="Proteomes" id="UP000828251"/>
    </source>
</evidence>
<keyword evidence="2" id="KW-1185">Reference proteome</keyword>
<proteinExistence type="predicted"/>
<dbReference type="AlphaFoldDB" id="A0A9D3UQR6"/>
<protein>
    <submittedName>
        <fullName evidence="1">Uncharacterized protein</fullName>
    </submittedName>
</protein>
<dbReference type="Proteomes" id="UP000828251">
    <property type="component" value="Unassembled WGS sequence"/>
</dbReference>
<dbReference type="EMBL" id="JAIQCV010000010">
    <property type="protein sequence ID" value="KAH1055726.1"/>
    <property type="molecule type" value="Genomic_DNA"/>
</dbReference>
<organism evidence="1 2">
    <name type="scientific">Gossypium stocksii</name>
    <dbReference type="NCBI Taxonomy" id="47602"/>
    <lineage>
        <taxon>Eukaryota</taxon>
        <taxon>Viridiplantae</taxon>
        <taxon>Streptophyta</taxon>
        <taxon>Embryophyta</taxon>
        <taxon>Tracheophyta</taxon>
        <taxon>Spermatophyta</taxon>
        <taxon>Magnoliopsida</taxon>
        <taxon>eudicotyledons</taxon>
        <taxon>Gunneridae</taxon>
        <taxon>Pentapetalae</taxon>
        <taxon>rosids</taxon>
        <taxon>malvids</taxon>
        <taxon>Malvales</taxon>
        <taxon>Malvaceae</taxon>
        <taxon>Malvoideae</taxon>
        <taxon>Gossypium</taxon>
    </lineage>
</organism>
<evidence type="ECO:0000313" key="1">
    <source>
        <dbReference type="EMBL" id="KAH1055726.1"/>
    </source>
</evidence>
<comment type="caution">
    <text evidence="1">The sequence shown here is derived from an EMBL/GenBank/DDBJ whole genome shotgun (WGS) entry which is preliminary data.</text>
</comment>
<name>A0A9D3UQR6_9ROSI</name>
<sequence length="106" mass="11561">MVFRSLSKDFIGFWAAYNVGNKNLMLTQIMKELQSYELMLNGGQSIRKAEANIIVTSSSKGKGKHAKKDKAKTTMAVESVGDVHVAPLAGSELENAIVIFRATTVE</sequence>
<reference evidence="1 2" key="1">
    <citation type="journal article" date="2021" name="Plant Biotechnol. J.">
        <title>Multi-omics assisted identification of the key and species-specific regulatory components of drought-tolerant mechanisms in Gossypium stocksii.</title>
        <authorList>
            <person name="Yu D."/>
            <person name="Ke L."/>
            <person name="Zhang D."/>
            <person name="Wu Y."/>
            <person name="Sun Y."/>
            <person name="Mei J."/>
            <person name="Sun J."/>
            <person name="Sun Y."/>
        </authorList>
    </citation>
    <scope>NUCLEOTIDE SEQUENCE [LARGE SCALE GENOMIC DNA]</scope>
    <source>
        <strain evidence="2">cv. E1</strain>
        <tissue evidence="1">Leaf</tissue>
    </source>
</reference>
<accession>A0A9D3UQR6</accession>
<gene>
    <name evidence="1" type="ORF">J1N35_033791</name>
</gene>